<dbReference type="EMBL" id="GGEC01056542">
    <property type="protein sequence ID" value="MBX37026.1"/>
    <property type="molecule type" value="Transcribed_RNA"/>
</dbReference>
<reference evidence="1" key="1">
    <citation type="submission" date="2018-02" db="EMBL/GenBank/DDBJ databases">
        <title>Rhizophora mucronata_Transcriptome.</title>
        <authorList>
            <person name="Meera S.P."/>
            <person name="Sreeshan A."/>
            <person name="Augustine A."/>
        </authorList>
    </citation>
    <scope>NUCLEOTIDE SEQUENCE</scope>
    <source>
        <tissue evidence="1">Leaf</tissue>
    </source>
</reference>
<accession>A0A2P2N3M8</accession>
<name>A0A2P2N3M8_RHIMU</name>
<sequence>MANWLVDLRSLRLVPYAASAYCFRKIWACEPK</sequence>
<proteinExistence type="predicted"/>
<organism evidence="1">
    <name type="scientific">Rhizophora mucronata</name>
    <name type="common">Asiatic mangrove</name>
    <dbReference type="NCBI Taxonomy" id="61149"/>
    <lineage>
        <taxon>Eukaryota</taxon>
        <taxon>Viridiplantae</taxon>
        <taxon>Streptophyta</taxon>
        <taxon>Embryophyta</taxon>
        <taxon>Tracheophyta</taxon>
        <taxon>Spermatophyta</taxon>
        <taxon>Magnoliopsida</taxon>
        <taxon>eudicotyledons</taxon>
        <taxon>Gunneridae</taxon>
        <taxon>Pentapetalae</taxon>
        <taxon>rosids</taxon>
        <taxon>fabids</taxon>
        <taxon>Malpighiales</taxon>
        <taxon>Rhizophoraceae</taxon>
        <taxon>Rhizophora</taxon>
    </lineage>
</organism>
<protein>
    <submittedName>
        <fullName evidence="1">Uncharacterized protein</fullName>
    </submittedName>
</protein>
<dbReference type="AlphaFoldDB" id="A0A2P2N3M8"/>
<evidence type="ECO:0000313" key="1">
    <source>
        <dbReference type="EMBL" id="MBX37026.1"/>
    </source>
</evidence>